<dbReference type="OrthoDB" id="6620280at2759"/>
<dbReference type="Pfam" id="PF07898">
    <property type="entry name" value="DUF1676"/>
    <property type="match status" value="1"/>
</dbReference>
<evidence type="ECO:0000256" key="1">
    <source>
        <dbReference type="SAM" id="Phobius"/>
    </source>
</evidence>
<dbReference type="Proteomes" id="UP000494165">
    <property type="component" value="Unassembled WGS sequence"/>
</dbReference>
<keyword evidence="1" id="KW-1133">Transmembrane helix</keyword>
<feature type="transmembrane region" description="Helical" evidence="1">
    <location>
        <begin position="157"/>
        <end position="183"/>
    </location>
</feature>
<dbReference type="PANTHER" id="PTHR21879:SF14">
    <property type="entry name" value="OSIRIS 8"/>
    <property type="match status" value="1"/>
</dbReference>
<evidence type="ECO:0000313" key="4">
    <source>
        <dbReference type="Proteomes" id="UP000494165"/>
    </source>
</evidence>
<protein>
    <submittedName>
        <fullName evidence="3">Uncharacterized protein</fullName>
    </submittedName>
</protein>
<keyword evidence="1" id="KW-0812">Transmembrane</keyword>
<evidence type="ECO:0000256" key="2">
    <source>
        <dbReference type="SAM" id="SignalP"/>
    </source>
</evidence>
<feature type="signal peptide" evidence="2">
    <location>
        <begin position="1"/>
        <end position="16"/>
    </location>
</feature>
<keyword evidence="2" id="KW-0732">Signal</keyword>
<name>A0A8S1D1Z7_9INSE</name>
<gene>
    <name evidence="3" type="ORF">CLODIP_2_CD16320</name>
</gene>
<proteinExistence type="predicted"/>
<keyword evidence="4" id="KW-1185">Reference proteome</keyword>
<dbReference type="AlphaFoldDB" id="A0A8S1D1Z7"/>
<keyword evidence="1" id="KW-0472">Membrane</keyword>
<dbReference type="InterPro" id="IPR012464">
    <property type="entry name" value="DUF1676"/>
</dbReference>
<evidence type="ECO:0000313" key="3">
    <source>
        <dbReference type="EMBL" id="CAB3374404.1"/>
    </source>
</evidence>
<feature type="chain" id="PRO_5035855129" evidence="2">
    <location>
        <begin position="17"/>
        <end position="228"/>
    </location>
</feature>
<dbReference type="GO" id="GO:0016020">
    <property type="term" value="C:membrane"/>
    <property type="evidence" value="ECO:0007669"/>
    <property type="project" value="TreeGrafter"/>
</dbReference>
<dbReference type="PANTHER" id="PTHR21879">
    <property type="entry name" value="FI03362P-RELATED-RELATED"/>
    <property type="match status" value="1"/>
</dbReference>
<organism evidence="3 4">
    <name type="scientific">Cloeon dipterum</name>
    <dbReference type="NCBI Taxonomy" id="197152"/>
    <lineage>
        <taxon>Eukaryota</taxon>
        <taxon>Metazoa</taxon>
        <taxon>Ecdysozoa</taxon>
        <taxon>Arthropoda</taxon>
        <taxon>Hexapoda</taxon>
        <taxon>Insecta</taxon>
        <taxon>Pterygota</taxon>
        <taxon>Palaeoptera</taxon>
        <taxon>Ephemeroptera</taxon>
        <taxon>Pisciforma</taxon>
        <taxon>Baetidae</taxon>
        <taxon>Cloeon</taxon>
    </lineage>
</organism>
<reference evidence="3 4" key="1">
    <citation type="submission" date="2020-04" db="EMBL/GenBank/DDBJ databases">
        <authorList>
            <person name="Alioto T."/>
            <person name="Alioto T."/>
            <person name="Gomez Garrido J."/>
        </authorList>
    </citation>
    <scope>NUCLEOTIDE SEQUENCE [LARGE SCALE GENOMIC DNA]</scope>
</reference>
<sequence>MRLFVVLSCLVAATMAAGLPEDTLGFVYRVWDDCNNKAELDLTSCLKVKLATAVSRAARMNDLTVFDGVTFVRTAPVDATPEPSEEAVESTLPRSADARDDTLSALILERATQFFQTHSLSVKVPEFAERSLSAGDARGKIKKIAPLLLLPLLKAGLLIPLAVVALFLLAGKALIISKLALLLSGIIGLKKLFSGHGHVETAYVSSGASHGWGRSEEAQNLAYSAHAN</sequence>
<accession>A0A8S1D1Z7</accession>
<dbReference type="EMBL" id="CADEPI010000098">
    <property type="protein sequence ID" value="CAB3374404.1"/>
    <property type="molecule type" value="Genomic_DNA"/>
</dbReference>
<comment type="caution">
    <text evidence="3">The sequence shown here is derived from an EMBL/GenBank/DDBJ whole genome shotgun (WGS) entry which is preliminary data.</text>
</comment>